<evidence type="ECO:0000256" key="5">
    <source>
        <dbReference type="ARBA" id="ARBA00022741"/>
    </source>
</evidence>
<proteinExistence type="inferred from homology"/>
<feature type="domain" description="ABC transporter" evidence="10">
    <location>
        <begin position="55"/>
        <end position="318"/>
    </location>
</feature>
<dbReference type="InterPro" id="IPR027417">
    <property type="entry name" value="P-loop_NTPase"/>
</dbReference>
<evidence type="ECO:0000256" key="6">
    <source>
        <dbReference type="ARBA" id="ARBA00022840"/>
    </source>
</evidence>
<dbReference type="GO" id="GO:0005524">
    <property type="term" value="F:ATP binding"/>
    <property type="evidence" value="ECO:0007669"/>
    <property type="project" value="UniProtKB-KW"/>
</dbReference>
<name>Q4RYP2_TETNG</name>
<dbReference type="InterPro" id="IPR013525">
    <property type="entry name" value="ABC2_TM"/>
</dbReference>
<evidence type="ECO:0000256" key="3">
    <source>
        <dbReference type="ARBA" id="ARBA00022448"/>
    </source>
</evidence>
<accession>Q4RYP2</accession>
<dbReference type="KEGG" id="tng:GSTEN00026852G001"/>
<comment type="subcellular location">
    <subcellularLocation>
        <location evidence="1">Membrane</location>
        <topology evidence="1">Multi-pass membrane protein</topology>
    </subcellularLocation>
</comment>
<dbReference type="InterPro" id="IPR043926">
    <property type="entry name" value="ABCG_dom"/>
</dbReference>
<dbReference type="InterPro" id="IPR003593">
    <property type="entry name" value="AAA+_ATPase"/>
</dbReference>
<dbReference type="Pfam" id="PF01061">
    <property type="entry name" value="ABC2_membrane"/>
    <property type="match status" value="1"/>
</dbReference>
<dbReference type="OrthoDB" id="66620at2759"/>
<keyword evidence="8 9" id="KW-0472">Membrane</keyword>
<organism evidence="11">
    <name type="scientific">Tetraodon nigroviridis</name>
    <name type="common">Spotted green pufferfish</name>
    <name type="synonym">Chelonodon nigroviridis</name>
    <dbReference type="NCBI Taxonomy" id="99883"/>
    <lineage>
        <taxon>Eukaryota</taxon>
        <taxon>Metazoa</taxon>
        <taxon>Chordata</taxon>
        <taxon>Craniata</taxon>
        <taxon>Vertebrata</taxon>
        <taxon>Euteleostomi</taxon>
        <taxon>Actinopterygii</taxon>
        <taxon>Neopterygii</taxon>
        <taxon>Teleostei</taxon>
        <taxon>Neoteleostei</taxon>
        <taxon>Acanthomorphata</taxon>
        <taxon>Eupercaria</taxon>
        <taxon>Tetraodontiformes</taxon>
        <taxon>Tetradontoidea</taxon>
        <taxon>Tetraodontidae</taxon>
        <taxon>Tetraodon</taxon>
    </lineage>
</organism>
<dbReference type="InterPro" id="IPR017871">
    <property type="entry name" value="ABC_transporter-like_CS"/>
</dbReference>
<dbReference type="GO" id="GO:0033344">
    <property type="term" value="P:cholesterol efflux"/>
    <property type="evidence" value="ECO:0007669"/>
    <property type="project" value="TreeGrafter"/>
</dbReference>
<evidence type="ECO:0000256" key="4">
    <source>
        <dbReference type="ARBA" id="ARBA00022692"/>
    </source>
</evidence>
<dbReference type="PROSITE" id="PS00211">
    <property type="entry name" value="ABC_TRANSPORTER_1"/>
    <property type="match status" value="1"/>
</dbReference>
<dbReference type="Pfam" id="PF19055">
    <property type="entry name" value="ABC2_membrane_7"/>
    <property type="match status" value="1"/>
</dbReference>
<keyword evidence="4 9" id="KW-0812">Transmembrane</keyword>
<reference evidence="11" key="2">
    <citation type="submission" date="2004-02" db="EMBL/GenBank/DDBJ databases">
        <authorList>
            <consortium name="Genoscope"/>
            <consortium name="Whitehead Institute Centre for Genome Research"/>
        </authorList>
    </citation>
    <scope>NUCLEOTIDE SEQUENCE</scope>
</reference>
<keyword evidence="7 9" id="KW-1133">Transmembrane helix</keyword>
<dbReference type="Gene3D" id="3.40.50.300">
    <property type="entry name" value="P-loop containing nucleotide triphosphate hydrolases"/>
    <property type="match status" value="1"/>
</dbReference>
<evidence type="ECO:0000256" key="7">
    <source>
        <dbReference type="ARBA" id="ARBA00022989"/>
    </source>
</evidence>
<dbReference type="Pfam" id="PF00005">
    <property type="entry name" value="ABC_tran"/>
    <property type="match status" value="1"/>
</dbReference>
<dbReference type="GO" id="GO:0005886">
    <property type="term" value="C:plasma membrane"/>
    <property type="evidence" value="ECO:0007669"/>
    <property type="project" value="TreeGrafter"/>
</dbReference>
<dbReference type="SMART" id="SM00382">
    <property type="entry name" value="AAA"/>
    <property type="match status" value="1"/>
</dbReference>
<dbReference type="AlphaFoldDB" id="Q4RYP2"/>
<keyword evidence="5" id="KW-0547">Nucleotide-binding</keyword>
<gene>
    <name evidence="11" type="ORF">GSTENG00026852001</name>
</gene>
<feature type="transmembrane region" description="Helical" evidence="9">
    <location>
        <begin position="525"/>
        <end position="549"/>
    </location>
</feature>
<dbReference type="GO" id="GO:0034041">
    <property type="term" value="F:ABC-type sterol transporter activity"/>
    <property type="evidence" value="ECO:0007669"/>
    <property type="project" value="TreeGrafter"/>
</dbReference>
<dbReference type="GO" id="GO:0016887">
    <property type="term" value="F:ATP hydrolysis activity"/>
    <property type="evidence" value="ECO:0007669"/>
    <property type="project" value="InterPro"/>
</dbReference>
<evidence type="ECO:0000256" key="1">
    <source>
        <dbReference type="ARBA" id="ARBA00004141"/>
    </source>
</evidence>
<keyword evidence="6" id="KW-0067">ATP-binding</keyword>
<feature type="transmembrane region" description="Helical" evidence="9">
    <location>
        <begin position="412"/>
        <end position="429"/>
    </location>
</feature>
<evidence type="ECO:0000313" key="11">
    <source>
        <dbReference type="EMBL" id="CAG06490.1"/>
    </source>
</evidence>
<dbReference type="InterPro" id="IPR050352">
    <property type="entry name" value="ABCG_transporters"/>
</dbReference>
<dbReference type="SUPFAM" id="SSF52540">
    <property type="entry name" value="P-loop containing nucleoside triphosphate hydrolases"/>
    <property type="match status" value="1"/>
</dbReference>
<dbReference type="PANTHER" id="PTHR48041">
    <property type="entry name" value="ABC TRANSPORTER G FAMILY MEMBER 28"/>
    <property type="match status" value="1"/>
</dbReference>
<dbReference type="CDD" id="cd03213">
    <property type="entry name" value="ABCG_EPDR"/>
    <property type="match status" value="1"/>
</dbReference>
<feature type="transmembrane region" description="Helical" evidence="9">
    <location>
        <begin position="441"/>
        <end position="464"/>
    </location>
</feature>
<feature type="transmembrane region" description="Helical" evidence="9">
    <location>
        <begin position="561"/>
        <end position="580"/>
    </location>
</feature>
<reference evidence="11" key="1">
    <citation type="journal article" date="2004" name="Nature">
        <title>Genome duplication in the teleost fish Tetraodon nigroviridis reveals the early vertebrate proto-karyotype.</title>
        <authorList>
            <person name="Jaillon O."/>
            <person name="Aury J.-M."/>
            <person name="Brunet F."/>
            <person name="Petit J.-L."/>
            <person name="Stange-Thomann N."/>
            <person name="Mauceli E."/>
            <person name="Bouneau L."/>
            <person name="Fischer C."/>
            <person name="Ozouf-Costaz C."/>
            <person name="Bernot A."/>
            <person name="Nicaud S."/>
            <person name="Jaffe D."/>
            <person name="Fisher S."/>
            <person name="Lutfalla G."/>
            <person name="Dossat C."/>
            <person name="Segurens B."/>
            <person name="Dasilva C."/>
            <person name="Salanoubat M."/>
            <person name="Levy M."/>
            <person name="Boudet N."/>
            <person name="Castellano S."/>
            <person name="Anthouard V."/>
            <person name="Jubin C."/>
            <person name="Castelli V."/>
            <person name="Katinka M."/>
            <person name="Vacherie B."/>
            <person name="Biemont C."/>
            <person name="Skalli Z."/>
            <person name="Cattolico L."/>
            <person name="Poulain J."/>
            <person name="De Berardinis V."/>
            <person name="Cruaud C."/>
            <person name="Duprat S."/>
            <person name="Brottier P."/>
            <person name="Coutanceau J.-P."/>
            <person name="Gouzy J."/>
            <person name="Parra G."/>
            <person name="Lardier G."/>
            <person name="Chapple C."/>
            <person name="McKernan K.J."/>
            <person name="McEwan P."/>
            <person name="Bosak S."/>
            <person name="Kellis M."/>
            <person name="Volff J.-N."/>
            <person name="Guigo R."/>
            <person name="Zody M.C."/>
            <person name="Mesirov J."/>
            <person name="Lindblad-Toh K."/>
            <person name="Birren B."/>
            <person name="Nusbaum C."/>
            <person name="Kahn D."/>
            <person name="Robinson-Rechavi M."/>
            <person name="Laudet V."/>
            <person name="Schachter V."/>
            <person name="Quetier F."/>
            <person name="Saurin W."/>
            <person name="Scarpelli C."/>
            <person name="Wincker P."/>
            <person name="Lander E.S."/>
            <person name="Weissenbach J."/>
            <person name="Roest Crollius H."/>
        </authorList>
    </citation>
    <scope>NUCLEOTIDE SEQUENCE [LARGE SCALE GENOMIC DNA]</scope>
</reference>
<dbReference type="GO" id="GO:0042632">
    <property type="term" value="P:cholesterol homeostasis"/>
    <property type="evidence" value="ECO:0007669"/>
    <property type="project" value="TreeGrafter"/>
</dbReference>
<evidence type="ECO:0000256" key="9">
    <source>
        <dbReference type="SAM" id="Phobius"/>
    </source>
</evidence>
<dbReference type="EMBL" id="CAAE01014974">
    <property type="protein sequence ID" value="CAG06490.1"/>
    <property type="molecule type" value="Genomic_DNA"/>
</dbReference>
<evidence type="ECO:0000256" key="8">
    <source>
        <dbReference type="ARBA" id="ARBA00023136"/>
    </source>
</evidence>
<evidence type="ECO:0000259" key="10">
    <source>
        <dbReference type="PROSITE" id="PS50893"/>
    </source>
</evidence>
<dbReference type="PROSITE" id="PS50893">
    <property type="entry name" value="ABC_TRANSPORTER_2"/>
    <property type="match status" value="1"/>
</dbReference>
<comment type="similarity">
    <text evidence="2">Belongs to the ABC transporter superfamily. ABCG family. Eye pigment precursor importer (TC 3.A.1.204) subfamily.</text>
</comment>
<keyword evidence="3" id="KW-0813">Transport</keyword>
<dbReference type="PANTHER" id="PTHR48041:SF75">
    <property type="entry name" value="ATP-BINDING CASSETTE SUB-FAMILY G MEMBER 4"/>
    <property type="match status" value="1"/>
</dbReference>
<protein>
    <submittedName>
        <fullName evidence="11">Chromosome 16 SCAF14974, whole genome shotgun sequence</fullName>
    </submittedName>
</protein>
<feature type="transmembrane region" description="Helical" evidence="9">
    <location>
        <begin position="670"/>
        <end position="692"/>
    </location>
</feature>
<dbReference type="InterPro" id="IPR003439">
    <property type="entry name" value="ABC_transporter-like_ATP-bd"/>
</dbReference>
<sequence>MDNKAMEPDSVSLPVEEPIVCNGSGQPQQHLKKVENQITEAQRFSHLPRRSAVDLEFADLSYTIQEGPCWRRRGFKALLKCLSGRFCSRELIGIMGPSGSGKSTLMNILAGYRQTGMKGQVLINGKPRDLRTFRKMSCYIMQEDKLLPHLTAREAMMVSRTSQSKHFSLSYKWLCFSPPQVSANLKLDETLDVKKELVTEILTALGLLDCAHTRTSSLSGGQCKRLAIALELVNNPPVMFFDEPTSGLDSVSCYQVVSLLRSLAMGGRTIICTIHQPSAKLFEMFDKLYILSQGQCIYKGSVSYLIPYLKTLGLYCPTYHNPADFVIEVASGEYGDLNPVLFEAVQGGMCALEERRSRPVVHLFFYLCPSQVPAGHIESDTFATSTLTQFCILFKRTLITICRDQVLTHLRLISHVAIGVLIGLLYLNIGNDASKVFNNTGFLFFSMLFIMFGALMPTVLTFPLEMSVFLREHLNYWYSLKAYYLAKTMADIPFQVRGRRCRLAVICPIMYCSIVYWMTEQPPEVSRYLLFVALSTCTALVAQSLGLLVGAASTSLQVATFVGPVTAIPVLLFSGFFVNFDTIPTYLQWSSYVSYVRCVADAAASCGPTRRTPPPPPTFAPCVSLRYGFEGVILSIYGMNRSELECPGNMCKFQQPEEVLQLLDVEDAKLYVDFIVLGAFFLIFRLTTYLVLRYKVKSER</sequence>
<evidence type="ECO:0000256" key="2">
    <source>
        <dbReference type="ARBA" id="ARBA00005814"/>
    </source>
</evidence>